<organism evidence="1 2">
    <name type="scientific">Meloidogyne graminicola</name>
    <dbReference type="NCBI Taxonomy" id="189291"/>
    <lineage>
        <taxon>Eukaryota</taxon>
        <taxon>Metazoa</taxon>
        <taxon>Ecdysozoa</taxon>
        <taxon>Nematoda</taxon>
        <taxon>Chromadorea</taxon>
        <taxon>Rhabditida</taxon>
        <taxon>Tylenchina</taxon>
        <taxon>Tylenchomorpha</taxon>
        <taxon>Tylenchoidea</taxon>
        <taxon>Meloidogynidae</taxon>
        <taxon>Meloidogyninae</taxon>
        <taxon>Meloidogyne</taxon>
    </lineage>
</organism>
<gene>
    <name evidence="1" type="ORF">Mgra_00010026</name>
</gene>
<evidence type="ECO:0000313" key="2">
    <source>
        <dbReference type="Proteomes" id="UP000605970"/>
    </source>
</evidence>
<proteinExistence type="predicted"/>
<comment type="caution">
    <text evidence="1">The sequence shown here is derived from an EMBL/GenBank/DDBJ whole genome shotgun (WGS) entry which is preliminary data.</text>
</comment>
<protein>
    <submittedName>
        <fullName evidence="1">Uncharacterized protein</fullName>
    </submittedName>
</protein>
<dbReference type="AlphaFoldDB" id="A0A8S9ZD42"/>
<name>A0A8S9ZD42_9BILA</name>
<dbReference type="Proteomes" id="UP000605970">
    <property type="component" value="Unassembled WGS sequence"/>
</dbReference>
<sequence length="91" mass="10699">MKSWLCFSMQKQLEKATDFSKVVSNINFLLRSQEWPSSELIVKGVETSESTKNIKYYEITNNRDPKMKLLWICCIDESDLIDYIVINKIIC</sequence>
<dbReference type="EMBL" id="JABEBT010000209">
    <property type="protein sequence ID" value="KAF7624699.1"/>
    <property type="molecule type" value="Genomic_DNA"/>
</dbReference>
<reference evidence="1" key="1">
    <citation type="journal article" date="2020" name="Ecol. Evol.">
        <title>Genome structure and content of the rice root-knot nematode (Meloidogyne graminicola).</title>
        <authorList>
            <person name="Phan N.T."/>
            <person name="Danchin E.G.J."/>
            <person name="Klopp C."/>
            <person name="Perfus-Barbeoch L."/>
            <person name="Kozlowski D.K."/>
            <person name="Koutsovoulos G.D."/>
            <person name="Lopez-Roques C."/>
            <person name="Bouchez O."/>
            <person name="Zahm M."/>
            <person name="Besnard G."/>
            <person name="Bellafiore S."/>
        </authorList>
    </citation>
    <scope>NUCLEOTIDE SEQUENCE</scope>
    <source>
        <strain evidence="1">VN-18</strain>
    </source>
</reference>
<keyword evidence="2" id="KW-1185">Reference proteome</keyword>
<accession>A0A8S9ZD42</accession>
<evidence type="ECO:0000313" key="1">
    <source>
        <dbReference type="EMBL" id="KAF7624699.1"/>
    </source>
</evidence>